<dbReference type="PANTHER" id="PTHR13947">
    <property type="entry name" value="GNAT FAMILY N-ACETYLTRANSFERASE"/>
    <property type="match status" value="1"/>
</dbReference>
<accession>A0ABP8EWP7</accession>
<proteinExistence type="predicted"/>
<dbReference type="InterPro" id="IPR050769">
    <property type="entry name" value="NAT_camello-type"/>
</dbReference>
<sequence>MSPVLPTARITVDLARAEDFERAGEIGVAAYRAVLDLSEEYADALRDVAARAADAVVLVARSGREVLGSLTLAAAGGAYAQLARGDELEVRMFTVDPAVQRRGAGEALLRGAVEWAQEQGYPALVLSVVSSDGPGTPHRLYERLGFRRVPSRDYVGDWEPHPQMWFYELTV</sequence>
<dbReference type="InterPro" id="IPR000182">
    <property type="entry name" value="GNAT_dom"/>
</dbReference>
<dbReference type="SUPFAM" id="SSF55729">
    <property type="entry name" value="Acyl-CoA N-acyltransferases (Nat)"/>
    <property type="match status" value="1"/>
</dbReference>
<comment type="caution">
    <text evidence="3">The sequence shown here is derived from an EMBL/GenBank/DDBJ whole genome shotgun (WGS) entry which is preliminary data.</text>
</comment>
<name>A0ABP8EWP7_9MICO</name>
<gene>
    <name evidence="3" type="ORF">GCM10022262_27760</name>
</gene>
<evidence type="ECO:0000313" key="4">
    <source>
        <dbReference type="Proteomes" id="UP001499841"/>
    </source>
</evidence>
<dbReference type="PANTHER" id="PTHR13947:SF37">
    <property type="entry name" value="LD18367P"/>
    <property type="match status" value="1"/>
</dbReference>
<keyword evidence="4" id="KW-1185">Reference proteome</keyword>
<feature type="domain" description="N-acetyltransferase" evidence="2">
    <location>
        <begin position="10"/>
        <end position="171"/>
    </location>
</feature>
<dbReference type="CDD" id="cd04301">
    <property type="entry name" value="NAT_SF"/>
    <property type="match status" value="1"/>
</dbReference>
<dbReference type="InterPro" id="IPR016181">
    <property type="entry name" value="Acyl_CoA_acyltransferase"/>
</dbReference>
<dbReference type="Pfam" id="PF00583">
    <property type="entry name" value="Acetyltransf_1"/>
    <property type="match status" value="1"/>
</dbReference>
<dbReference type="EMBL" id="BAABBA010000014">
    <property type="protein sequence ID" value="GAA4288416.1"/>
    <property type="molecule type" value="Genomic_DNA"/>
</dbReference>
<evidence type="ECO:0000313" key="3">
    <source>
        <dbReference type="EMBL" id="GAA4288416.1"/>
    </source>
</evidence>
<protein>
    <submittedName>
        <fullName evidence="3">GNAT family N-acetyltransferase</fullName>
    </submittedName>
</protein>
<reference evidence="4" key="1">
    <citation type="journal article" date="2019" name="Int. J. Syst. Evol. Microbiol.">
        <title>The Global Catalogue of Microorganisms (GCM) 10K type strain sequencing project: providing services to taxonomists for standard genome sequencing and annotation.</title>
        <authorList>
            <consortium name="The Broad Institute Genomics Platform"/>
            <consortium name="The Broad Institute Genome Sequencing Center for Infectious Disease"/>
            <person name="Wu L."/>
            <person name="Ma J."/>
        </authorList>
    </citation>
    <scope>NUCLEOTIDE SEQUENCE [LARGE SCALE GENOMIC DNA]</scope>
    <source>
        <strain evidence="4">JCM 17459</strain>
    </source>
</reference>
<dbReference type="Gene3D" id="3.40.630.30">
    <property type="match status" value="1"/>
</dbReference>
<evidence type="ECO:0000259" key="2">
    <source>
        <dbReference type="PROSITE" id="PS51186"/>
    </source>
</evidence>
<dbReference type="Proteomes" id="UP001499841">
    <property type="component" value="Unassembled WGS sequence"/>
</dbReference>
<evidence type="ECO:0000256" key="1">
    <source>
        <dbReference type="ARBA" id="ARBA00022679"/>
    </source>
</evidence>
<organism evidence="3 4">
    <name type="scientific">Georgenia daeguensis</name>
    <dbReference type="NCBI Taxonomy" id="908355"/>
    <lineage>
        <taxon>Bacteria</taxon>
        <taxon>Bacillati</taxon>
        <taxon>Actinomycetota</taxon>
        <taxon>Actinomycetes</taxon>
        <taxon>Micrococcales</taxon>
        <taxon>Bogoriellaceae</taxon>
        <taxon>Georgenia</taxon>
    </lineage>
</organism>
<dbReference type="PROSITE" id="PS51186">
    <property type="entry name" value="GNAT"/>
    <property type="match status" value="1"/>
</dbReference>
<keyword evidence="1" id="KW-0808">Transferase</keyword>